<protein>
    <submittedName>
        <fullName evidence="7">Phosphopantetheine attachment site</fullName>
    </submittedName>
</protein>
<evidence type="ECO:0000313" key="7">
    <source>
        <dbReference type="EMBL" id="SFD27459.1"/>
    </source>
</evidence>
<dbReference type="Gene3D" id="3.30.70.3290">
    <property type="match status" value="1"/>
</dbReference>
<dbReference type="InterPro" id="IPR050091">
    <property type="entry name" value="PKS_NRPS_Biosynth_Enz"/>
</dbReference>
<name>A0A1I1QZF7_9ACTN</name>
<gene>
    <name evidence="7" type="ORF">SAMN05421773_11299</name>
</gene>
<evidence type="ECO:0000256" key="2">
    <source>
        <dbReference type="ARBA" id="ARBA00023268"/>
    </source>
</evidence>
<dbReference type="Pfam" id="PF00109">
    <property type="entry name" value="ketoacyl-synt"/>
    <property type="match status" value="1"/>
</dbReference>
<evidence type="ECO:0000259" key="6">
    <source>
        <dbReference type="PROSITE" id="PS52004"/>
    </source>
</evidence>
<dbReference type="EMBL" id="FOLM01000012">
    <property type="protein sequence ID" value="SFD27459.1"/>
    <property type="molecule type" value="Genomic_DNA"/>
</dbReference>
<dbReference type="Pfam" id="PF16197">
    <property type="entry name" value="KAsynt_C_assoc"/>
    <property type="match status" value="1"/>
</dbReference>
<dbReference type="Gene3D" id="3.40.47.10">
    <property type="match status" value="1"/>
</dbReference>
<keyword evidence="8" id="KW-1185">Reference proteome</keyword>
<organism evidence="7 8">
    <name type="scientific">Streptomyces aidingensis</name>
    <dbReference type="NCBI Taxonomy" id="910347"/>
    <lineage>
        <taxon>Bacteria</taxon>
        <taxon>Bacillati</taxon>
        <taxon>Actinomycetota</taxon>
        <taxon>Actinomycetes</taxon>
        <taxon>Kitasatosporales</taxon>
        <taxon>Streptomycetaceae</taxon>
        <taxon>Streptomyces</taxon>
    </lineage>
</organism>
<feature type="domain" description="Carrier" evidence="5">
    <location>
        <begin position="736"/>
        <end position="821"/>
    </location>
</feature>
<dbReference type="Pfam" id="PF02801">
    <property type="entry name" value="Ketoacyl-synt_C"/>
    <property type="match status" value="1"/>
</dbReference>
<evidence type="ECO:0000259" key="5">
    <source>
        <dbReference type="PROSITE" id="PS50075"/>
    </source>
</evidence>
<dbReference type="InterPro" id="IPR020841">
    <property type="entry name" value="PKS_Beta-ketoAc_synthase_dom"/>
</dbReference>
<dbReference type="InterPro" id="IPR014030">
    <property type="entry name" value="Ketoacyl_synth_N"/>
</dbReference>
<dbReference type="PROSITE" id="PS00606">
    <property type="entry name" value="KS3_1"/>
    <property type="match status" value="1"/>
</dbReference>
<dbReference type="OrthoDB" id="9778690at2"/>
<evidence type="ECO:0000256" key="1">
    <source>
        <dbReference type="ARBA" id="ARBA00022679"/>
    </source>
</evidence>
<dbReference type="InterPro" id="IPR032821">
    <property type="entry name" value="PKS_assoc"/>
</dbReference>
<dbReference type="Pfam" id="PF00550">
    <property type="entry name" value="PP-binding"/>
    <property type="match status" value="1"/>
</dbReference>
<proteinExistence type="predicted"/>
<dbReference type="STRING" id="910347.SAMN05421773_11299"/>
<dbReference type="InterPro" id="IPR016039">
    <property type="entry name" value="Thiolase-like"/>
</dbReference>
<dbReference type="InterPro" id="IPR018201">
    <property type="entry name" value="Ketoacyl_synth_AS"/>
</dbReference>
<dbReference type="SUPFAM" id="SSF47336">
    <property type="entry name" value="ACP-like"/>
    <property type="match status" value="1"/>
</dbReference>
<dbReference type="InterPro" id="IPR014031">
    <property type="entry name" value="Ketoacyl_synth_C"/>
</dbReference>
<keyword evidence="3" id="KW-0012">Acyltransferase</keyword>
<dbReference type="Gene3D" id="1.10.1200.10">
    <property type="entry name" value="ACP-like"/>
    <property type="match status" value="1"/>
</dbReference>
<dbReference type="PANTHER" id="PTHR43775">
    <property type="entry name" value="FATTY ACID SYNTHASE"/>
    <property type="match status" value="1"/>
</dbReference>
<dbReference type="GO" id="GO:0004315">
    <property type="term" value="F:3-oxoacyl-[acyl-carrier-protein] synthase activity"/>
    <property type="evidence" value="ECO:0007669"/>
    <property type="project" value="InterPro"/>
</dbReference>
<dbReference type="Proteomes" id="UP000199207">
    <property type="component" value="Unassembled WGS sequence"/>
</dbReference>
<dbReference type="SMART" id="SM00825">
    <property type="entry name" value="PKS_KS"/>
    <property type="match status" value="1"/>
</dbReference>
<evidence type="ECO:0000256" key="4">
    <source>
        <dbReference type="SAM" id="MobiDB-lite"/>
    </source>
</evidence>
<dbReference type="CDD" id="cd00833">
    <property type="entry name" value="PKS"/>
    <property type="match status" value="1"/>
</dbReference>
<dbReference type="InterPro" id="IPR009081">
    <property type="entry name" value="PP-bd_ACP"/>
</dbReference>
<dbReference type="AlphaFoldDB" id="A0A1I1QZF7"/>
<feature type="domain" description="Ketosynthase family 3 (KS3)" evidence="6">
    <location>
        <begin position="32"/>
        <end position="463"/>
    </location>
</feature>
<sequence>METTDLRRVIEQQLALSQQLRSRIRELEDARSAPLAIVGMGLRFPGGLNTPEDYWDFLLGDGDAVSPVPEDRPGLRAVHSPGGPRPGRSYVDRAGFLGSVDRFDPAFFGISQREAEVLDPQQRLLLATSWEAMERAGIPVRRHDRLRAGVFIGLMTSDYGDRLAHREDTRAAIDPYYGTGGGHAMAAGRISYVMGLSGPAVTMDTACSSSLVALHGAARSLRSGECRYALVGGANVFFSPDLMVSLCQSRALAPDGRSKAFLDSADGYGRGEGVGTVVLMRLADAEAEGRPVLAVLRGTAVNHDGASSGLTVPNGPAQAEVVRAALADGGIGPEEVGYVEAHGTGTSLGDPIEAGALDSVLGTGAPGRPAPLALGTVKARIGHLESAAGIAGLIKVVLMLRAGRIPASSPERDGPLNHLIPWRRMKLHVPRRAEDWPAGYGRRVAGISALGMSGTNAHAVLEDYRPAAGPAESAAAAATAVGAGRGSRPELVTLSARHPESLAALAERTAAHLRGLPAGRLAAACATLREGRVAFEHRIAVTGTGAAELADALTRAEETRRRAGKMAPAAVRLRLGPDRVLVEKGLNDVLTAFPSLRSDDDATQEAGTVFRRLLAGFGLRAEEGRPLPASAANVAELSWDGGAAPLLNRDPEAAPGLLLEALAELYRAGCDLRFPGLRAPGTVLSGDLPTYPFRDRSCWIGEPLPAAVPVTGGAGAGAGEETGNDAGDETGNGTGDETGDDGITAITAFLGEELVRIMRTEEDLDTGLTFLDAGGDSFTAMQLTVGIEERYRVEIPVDEVDIELPLSELFGRLARYIAENADHTPEEAGS</sequence>
<reference evidence="7 8" key="1">
    <citation type="submission" date="2016-10" db="EMBL/GenBank/DDBJ databases">
        <authorList>
            <person name="de Groot N.N."/>
        </authorList>
    </citation>
    <scope>NUCLEOTIDE SEQUENCE [LARGE SCALE GENOMIC DNA]</scope>
    <source>
        <strain evidence="7 8">CGMCC 4.5739</strain>
    </source>
</reference>
<evidence type="ECO:0000256" key="3">
    <source>
        <dbReference type="ARBA" id="ARBA00023315"/>
    </source>
</evidence>
<keyword evidence="1" id="KW-0808">Transferase</keyword>
<dbReference type="PROSITE" id="PS50075">
    <property type="entry name" value="CARRIER"/>
    <property type="match status" value="1"/>
</dbReference>
<dbReference type="SUPFAM" id="SSF53901">
    <property type="entry name" value="Thiolase-like"/>
    <property type="match status" value="1"/>
</dbReference>
<dbReference type="InterPro" id="IPR036736">
    <property type="entry name" value="ACP-like_sf"/>
</dbReference>
<keyword evidence="2" id="KW-0511">Multifunctional enzyme</keyword>
<dbReference type="PROSITE" id="PS52004">
    <property type="entry name" value="KS3_2"/>
    <property type="match status" value="1"/>
</dbReference>
<dbReference type="GO" id="GO:0004312">
    <property type="term" value="F:fatty acid synthase activity"/>
    <property type="evidence" value="ECO:0007669"/>
    <property type="project" value="TreeGrafter"/>
</dbReference>
<dbReference type="GO" id="GO:0006633">
    <property type="term" value="P:fatty acid biosynthetic process"/>
    <property type="evidence" value="ECO:0007669"/>
    <property type="project" value="InterPro"/>
</dbReference>
<feature type="region of interest" description="Disordered" evidence="4">
    <location>
        <begin position="710"/>
        <end position="742"/>
    </location>
</feature>
<accession>A0A1I1QZF7</accession>
<evidence type="ECO:0000313" key="8">
    <source>
        <dbReference type="Proteomes" id="UP000199207"/>
    </source>
</evidence>
<dbReference type="PANTHER" id="PTHR43775:SF51">
    <property type="entry name" value="INACTIVE PHENOLPHTHIOCEROL SYNTHESIS POLYKETIDE SYNTHASE TYPE I PKS1-RELATED"/>
    <property type="match status" value="1"/>
</dbReference>